<comment type="caution">
    <text evidence="1">The sequence shown here is derived from an EMBL/GenBank/DDBJ whole genome shotgun (WGS) entry which is preliminary data.</text>
</comment>
<dbReference type="AlphaFoldDB" id="M9M4D2"/>
<organism evidence="1 2">
    <name type="scientific">Paenibacillus popilliae ATCC 14706</name>
    <dbReference type="NCBI Taxonomy" id="1212764"/>
    <lineage>
        <taxon>Bacteria</taxon>
        <taxon>Bacillati</taxon>
        <taxon>Bacillota</taxon>
        <taxon>Bacilli</taxon>
        <taxon>Bacillales</taxon>
        <taxon>Paenibacillaceae</taxon>
        <taxon>Paenibacillus</taxon>
    </lineage>
</organism>
<name>M9M4D2_PAEPP</name>
<evidence type="ECO:0000313" key="2">
    <source>
        <dbReference type="Proteomes" id="UP000029453"/>
    </source>
</evidence>
<protein>
    <submittedName>
        <fullName evidence="1">Uncharacterized protein</fullName>
    </submittedName>
</protein>
<sequence>MEEVEYNQFVKNYSRKYSFFLAEGAKEIARELRWLLDSLSLTQRLAHPVVSPEAAI</sequence>
<keyword evidence="2" id="KW-1185">Reference proteome</keyword>
<accession>M9M4D2</accession>
<reference evidence="1 2" key="1">
    <citation type="submission" date="2012-10" db="EMBL/GenBank/DDBJ databases">
        <title>Draft Genome Sequence of Paenibacillus popilliae ATCC 14706T.</title>
        <authorList>
            <person name="Iiyama K."/>
            <person name="Mori K."/>
            <person name="Mon H."/>
            <person name="Chieda Y."/>
            <person name="Lee J.M."/>
            <person name="Kusakabe T."/>
            <person name="Tashiro K."/>
            <person name="Asano S."/>
            <person name="Yasunaga-Aoki C."/>
            <person name="Shimizu S."/>
        </authorList>
    </citation>
    <scope>NUCLEOTIDE SEQUENCE [LARGE SCALE GENOMIC DNA]</scope>
    <source>
        <strain evidence="1 2">ATCC 14706</strain>
    </source>
</reference>
<proteinExistence type="predicted"/>
<evidence type="ECO:0000313" key="1">
    <source>
        <dbReference type="EMBL" id="GAC42133.1"/>
    </source>
</evidence>
<dbReference type="EMBL" id="BALG01000072">
    <property type="protein sequence ID" value="GAC42133.1"/>
    <property type="molecule type" value="Genomic_DNA"/>
</dbReference>
<dbReference type="Proteomes" id="UP000029453">
    <property type="component" value="Unassembled WGS sequence"/>
</dbReference>
<gene>
    <name evidence="1" type="ORF">PPOP_1490</name>
</gene>